<accession>A0A655CB46</accession>
<name>A0A655CB46_SALET</name>
<sequence>MMETRRVGRFGDVHAKINAVHYHLQHGSDDSTPARTAGHQPGFALFNDDSGRHRRQRTLLRTDRVSIAAHQAINIRYTGFSRKIIHLIIQQNTGISRHNSCAEGGVQGIGHRHSIAVFIHHREVGGLVAFIRGELARFYLAGRFGLVDINLIGQRFRIGFVGQRLPRHFHKVRIAQIL</sequence>
<protein>
    <submittedName>
        <fullName evidence="2">Uncharacterized protein</fullName>
    </submittedName>
</protein>
<dbReference type="EMBL" id="CQPA01000010">
    <property type="protein sequence ID" value="CNU05787.1"/>
    <property type="molecule type" value="Genomic_DNA"/>
</dbReference>
<evidence type="ECO:0000256" key="1">
    <source>
        <dbReference type="SAM" id="MobiDB-lite"/>
    </source>
</evidence>
<proteinExistence type="predicted"/>
<dbReference type="AlphaFoldDB" id="A0A655CB46"/>
<dbReference type="Proteomes" id="UP000041314">
    <property type="component" value="Unassembled WGS sequence"/>
</dbReference>
<gene>
    <name evidence="2" type="ORF">ERS008198_01790</name>
</gene>
<reference evidence="2 3" key="1">
    <citation type="submission" date="2015-03" db="EMBL/GenBank/DDBJ databases">
        <authorList>
            <consortium name="Pathogen Informatics"/>
        </authorList>
    </citation>
    <scope>NUCLEOTIDE SEQUENCE [LARGE SCALE GENOMIC DNA]</scope>
    <source>
        <strain evidence="2 3">A1104</strain>
    </source>
</reference>
<evidence type="ECO:0000313" key="2">
    <source>
        <dbReference type="EMBL" id="CNU05787.1"/>
    </source>
</evidence>
<feature type="region of interest" description="Disordered" evidence="1">
    <location>
        <begin position="26"/>
        <end position="48"/>
    </location>
</feature>
<evidence type="ECO:0000313" key="3">
    <source>
        <dbReference type="Proteomes" id="UP000041314"/>
    </source>
</evidence>
<organism evidence="2 3">
    <name type="scientific">Salmonella enterica subsp. enterica serovar Bovismorbificans</name>
    <dbReference type="NCBI Taxonomy" id="58097"/>
    <lineage>
        <taxon>Bacteria</taxon>
        <taxon>Pseudomonadati</taxon>
        <taxon>Pseudomonadota</taxon>
        <taxon>Gammaproteobacteria</taxon>
        <taxon>Enterobacterales</taxon>
        <taxon>Enterobacteriaceae</taxon>
        <taxon>Salmonella</taxon>
    </lineage>
</organism>